<gene>
    <name evidence="1" type="ORF">HDID_LOCUS4176</name>
</gene>
<accession>A0A0R3SGX2</accession>
<name>A0A0R3SGX2_HYMDI</name>
<proteinExistence type="predicted"/>
<evidence type="ECO:0000313" key="3">
    <source>
        <dbReference type="WBParaSite" id="HDID_0000417801-mRNA-1"/>
    </source>
</evidence>
<reference evidence="3" key="1">
    <citation type="submission" date="2017-02" db="UniProtKB">
        <authorList>
            <consortium name="WormBaseParasite"/>
        </authorList>
    </citation>
    <scope>IDENTIFICATION</scope>
</reference>
<dbReference type="Proteomes" id="UP000274504">
    <property type="component" value="Unassembled WGS sequence"/>
</dbReference>
<reference evidence="1 2" key="2">
    <citation type="submission" date="2018-11" db="EMBL/GenBank/DDBJ databases">
        <authorList>
            <consortium name="Pathogen Informatics"/>
        </authorList>
    </citation>
    <scope>NUCLEOTIDE SEQUENCE [LARGE SCALE GENOMIC DNA]</scope>
</reference>
<dbReference type="AlphaFoldDB" id="A0A0R3SGX2"/>
<sequence length="88" mass="10104">MATFLEKTIFKKCYVTDRNINPVGLDWIDELNLIQFSDENEACQTPTLEPTYAENLVRGCNQCLHVAKILHPSIHIQSSKPDFLRTQP</sequence>
<protein>
    <submittedName>
        <fullName evidence="1 3">Uncharacterized protein</fullName>
    </submittedName>
</protein>
<evidence type="ECO:0000313" key="2">
    <source>
        <dbReference type="Proteomes" id="UP000274504"/>
    </source>
</evidence>
<dbReference type="WBParaSite" id="HDID_0000417801-mRNA-1">
    <property type="protein sequence ID" value="HDID_0000417801-mRNA-1"/>
    <property type="gene ID" value="HDID_0000417801"/>
</dbReference>
<dbReference type="EMBL" id="UYSG01001495">
    <property type="protein sequence ID" value="VDL44927.1"/>
    <property type="molecule type" value="Genomic_DNA"/>
</dbReference>
<organism evidence="3">
    <name type="scientific">Hymenolepis diminuta</name>
    <name type="common">Rat tapeworm</name>
    <dbReference type="NCBI Taxonomy" id="6216"/>
    <lineage>
        <taxon>Eukaryota</taxon>
        <taxon>Metazoa</taxon>
        <taxon>Spiralia</taxon>
        <taxon>Lophotrochozoa</taxon>
        <taxon>Platyhelminthes</taxon>
        <taxon>Cestoda</taxon>
        <taxon>Eucestoda</taxon>
        <taxon>Cyclophyllidea</taxon>
        <taxon>Hymenolepididae</taxon>
        <taxon>Hymenolepis</taxon>
    </lineage>
</organism>
<evidence type="ECO:0000313" key="1">
    <source>
        <dbReference type="EMBL" id="VDL44927.1"/>
    </source>
</evidence>